<dbReference type="InParanoid" id="A0A6P8ZXS6"/>
<dbReference type="RefSeq" id="XP_034250207.1">
    <property type="nucleotide sequence ID" value="XM_034394316.1"/>
</dbReference>
<dbReference type="GeneID" id="117650726"/>
<protein>
    <submittedName>
        <fullName evidence="3">Uncharacterized protein LOC117650726</fullName>
    </submittedName>
</protein>
<accession>A0A6P8ZXS6</accession>
<gene>
    <name evidence="3" type="primary">LOC117650726</name>
</gene>
<evidence type="ECO:0000256" key="1">
    <source>
        <dbReference type="SAM" id="MobiDB-lite"/>
    </source>
</evidence>
<dbReference type="KEGG" id="tpal:117650726"/>
<dbReference type="OrthoDB" id="7739595at2759"/>
<dbReference type="AlphaFoldDB" id="A0A6P8ZXS6"/>
<feature type="region of interest" description="Disordered" evidence="1">
    <location>
        <begin position="134"/>
        <end position="160"/>
    </location>
</feature>
<dbReference type="Proteomes" id="UP000515158">
    <property type="component" value="Unplaced"/>
</dbReference>
<evidence type="ECO:0000313" key="3">
    <source>
        <dbReference type="RefSeq" id="XP_034250207.1"/>
    </source>
</evidence>
<organism evidence="3">
    <name type="scientific">Thrips palmi</name>
    <name type="common">Melon thrips</name>
    <dbReference type="NCBI Taxonomy" id="161013"/>
    <lineage>
        <taxon>Eukaryota</taxon>
        <taxon>Metazoa</taxon>
        <taxon>Ecdysozoa</taxon>
        <taxon>Arthropoda</taxon>
        <taxon>Hexapoda</taxon>
        <taxon>Insecta</taxon>
        <taxon>Pterygota</taxon>
        <taxon>Neoptera</taxon>
        <taxon>Paraneoptera</taxon>
        <taxon>Thysanoptera</taxon>
        <taxon>Terebrantia</taxon>
        <taxon>Thripoidea</taxon>
        <taxon>Thripidae</taxon>
        <taxon>Thrips</taxon>
    </lineage>
</organism>
<name>A0A6P8ZXS6_THRPL</name>
<reference evidence="3" key="1">
    <citation type="submission" date="2025-08" db="UniProtKB">
        <authorList>
            <consortium name="RefSeq"/>
        </authorList>
    </citation>
    <scope>IDENTIFICATION</scope>
    <source>
        <tissue evidence="3">Total insect</tissue>
    </source>
</reference>
<proteinExistence type="predicted"/>
<sequence length="160" mass="17499">MAVGGGALRALVVAGFVCWYSTGVFRAMDSHFGSHFGQYLRKQIRSNEHMRKDLEADRRAMERVLQAKGRELPAPKDDKSLLEDLIQRFRGAEQGLQRAAGSDGRRQACPENRQSLDKHGLLVPLEEACVAVQDEVQDDGADDSCPAARGPPVCEVPPAA</sequence>
<keyword evidence="2" id="KW-1185">Reference proteome</keyword>
<evidence type="ECO:0000313" key="2">
    <source>
        <dbReference type="Proteomes" id="UP000515158"/>
    </source>
</evidence>